<dbReference type="Proteomes" id="UP000248714">
    <property type="component" value="Unassembled WGS sequence"/>
</dbReference>
<proteinExistence type="predicted"/>
<dbReference type="EMBL" id="QLTT01000001">
    <property type="protein sequence ID" value="RAS70511.1"/>
    <property type="molecule type" value="Genomic_DNA"/>
</dbReference>
<comment type="caution">
    <text evidence="3">The sequence shown here is derived from an EMBL/GenBank/DDBJ whole genome shotgun (WGS) entry which is preliminary data.</text>
</comment>
<protein>
    <submittedName>
        <fullName evidence="3">Peptide-N-glycosidase F-like protein</fullName>
    </submittedName>
</protein>
<reference evidence="3 4" key="1">
    <citation type="submission" date="2018-06" db="EMBL/GenBank/DDBJ databases">
        <title>Genomic Encyclopedia of Type Strains, Phase IV (KMG-IV): sequencing the most valuable type-strain genomes for metagenomic binning, comparative biology and taxonomic classification.</title>
        <authorList>
            <person name="Goeker M."/>
        </authorList>
    </citation>
    <scope>NUCLEOTIDE SEQUENCE [LARGE SCALE GENOMIC DNA]</scope>
    <source>
        <strain evidence="3 4">DSM 45479</strain>
    </source>
</reference>
<dbReference type="InterPro" id="IPR015197">
    <property type="entry name" value="PngaseF_C"/>
</dbReference>
<gene>
    <name evidence="3" type="ORF">C8D87_101811</name>
</gene>
<name>A0ABX9EKM4_9PSEU</name>
<sequence length="77" mass="8002">MIAGYGSAAGGEECSNTTVTVSVNGNRVGSFSTAVDCVSLEQYGPDGNPGIFRNNTAGNPRSWCPGGLIPSRYFPDR</sequence>
<evidence type="ECO:0000259" key="2">
    <source>
        <dbReference type="Pfam" id="PF09113"/>
    </source>
</evidence>
<dbReference type="Gene3D" id="2.60.120.230">
    <property type="match status" value="1"/>
</dbReference>
<organism evidence="3 4">
    <name type="scientific">Lentzea atacamensis</name>
    <dbReference type="NCBI Taxonomy" id="531938"/>
    <lineage>
        <taxon>Bacteria</taxon>
        <taxon>Bacillati</taxon>
        <taxon>Actinomycetota</taxon>
        <taxon>Actinomycetes</taxon>
        <taxon>Pseudonocardiales</taxon>
        <taxon>Pseudonocardiaceae</taxon>
        <taxon>Lentzea</taxon>
    </lineage>
</organism>
<feature type="domain" description="Peptide-N-glycosidase F C-terminal" evidence="2">
    <location>
        <begin position="2"/>
        <end position="71"/>
    </location>
</feature>
<keyword evidence="1" id="KW-1015">Disulfide bond</keyword>
<dbReference type="InterPro" id="IPR014784">
    <property type="entry name" value="Cu2_ascorb_mOase-like_C"/>
</dbReference>
<dbReference type="InterPro" id="IPR008977">
    <property type="entry name" value="PHM/PNGase_F_dom_sf"/>
</dbReference>
<evidence type="ECO:0000256" key="1">
    <source>
        <dbReference type="ARBA" id="ARBA00023157"/>
    </source>
</evidence>
<keyword evidence="4" id="KW-1185">Reference proteome</keyword>
<dbReference type="Pfam" id="PF09113">
    <property type="entry name" value="N-glycanase_C"/>
    <property type="match status" value="1"/>
</dbReference>
<evidence type="ECO:0000313" key="3">
    <source>
        <dbReference type="EMBL" id="RAS70511.1"/>
    </source>
</evidence>
<dbReference type="SUPFAM" id="SSF49742">
    <property type="entry name" value="PHM/PNGase F"/>
    <property type="match status" value="1"/>
</dbReference>
<accession>A0ABX9EKM4</accession>
<evidence type="ECO:0000313" key="4">
    <source>
        <dbReference type="Proteomes" id="UP000248714"/>
    </source>
</evidence>